<proteinExistence type="predicted"/>
<reference evidence="1" key="2">
    <citation type="submission" date="2018-03" db="EMBL/GenBank/DDBJ databases">
        <title>The Triticum urartu genome reveals the dynamic nature of wheat genome evolution.</title>
        <authorList>
            <person name="Ling H."/>
            <person name="Ma B."/>
            <person name="Shi X."/>
            <person name="Liu H."/>
            <person name="Dong L."/>
            <person name="Sun H."/>
            <person name="Cao Y."/>
            <person name="Gao Q."/>
            <person name="Zheng S."/>
            <person name="Li Y."/>
            <person name="Yu Y."/>
            <person name="Du H."/>
            <person name="Qi M."/>
            <person name="Li Y."/>
            <person name="Yu H."/>
            <person name="Cui Y."/>
            <person name="Wang N."/>
            <person name="Chen C."/>
            <person name="Wu H."/>
            <person name="Zhao Y."/>
            <person name="Zhang J."/>
            <person name="Li Y."/>
            <person name="Zhou W."/>
            <person name="Zhang B."/>
            <person name="Hu W."/>
            <person name="Eijk M."/>
            <person name="Tang J."/>
            <person name="Witsenboer H."/>
            <person name="Zhao S."/>
            <person name="Li Z."/>
            <person name="Zhang A."/>
            <person name="Wang D."/>
            <person name="Liang C."/>
        </authorList>
    </citation>
    <scope>NUCLEOTIDE SEQUENCE [LARGE SCALE GENOMIC DNA]</scope>
    <source>
        <strain evidence="1">cv. G1812</strain>
    </source>
</reference>
<dbReference type="EnsemblPlants" id="TuG1812G0400002894.01.T04">
    <property type="protein sequence ID" value="TuG1812G0400002894.01.T04"/>
    <property type="gene ID" value="TuG1812G0400002894.01"/>
</dbReference>
<protein>
    <submittedName>
        <fullName evidence="1">Uncharacterized protein</fullName>
    </submittedName>
</protein>
<keyword evidence="2" id="KW-1185">Reference proteome</keyword>
<dbReference type="Proteomes" id="UP000015106">
    <property type="component" value="Chromosome 4"/>
</dbReference>
<dbReference type="AlphaFoldDB" id="A0A8R7UAK6"/>
<reference evidence="1" key="3">
    <citation type="submission" date="2022-06" db="UniProtKB">
        <authorList>
            <consortium name="EnsemblPlants"/>
        </authorList>
    </citation>
    <scope>IDENTIFICATION</scope>
</reference>
<dbReference type="Gramene" id="TuG1812G0400002894.01.T04">
    <property type="protein sequence ID" value="TuG1812G0400002894.01.T04"/>
    <property type="gene ID" value="TuG1812G0400002894.01"/>
</dbReference>
<organism evidence="1 2">
    <name type="scientific">Triticum urartu</name>
    <name type="common">Red wild einkorn</name>
    <name type="synonym">Crithodium urartu</name>
    <dbReference type="NCBI Taxonomy" id="4572"/>
    <lineage>
        <taxon>Eukaryota</taxon>
        <taxon>Viridiplantae</taxon>
        <taxon>Streptophyta</taxon>
        <taxon>Embryophyta</taxon>
        <taxon>Tracheophyta</taxon>
        <taxon>Spermatophyta</taxon>
        <taxon>Magnoliopsida</taxon>
        <taxon>Liliopsida</taxon>
        <taxon>Poales</taxon>
        <taxon>Poaceae</taxon>
        <taxon>BOP clade</taxon>
        <taxon>Pooideae</taxon>
        <taxon>Triticodae</taxon>
        <taxon>Triticeae</taxon>
        <taxon>Triticinae</taxon>
        <taxon>Triticum</taxon>
    </lineage>
</organism>
<name>A0A8R7UAK6_TRIUA</name>
<sequence>MELEKLSTSSLLTNESLNEGGVSDPIKCHCGLEYNVELGRDAMGAR</sequence>
<evidence type="ECO:0000313" key="1">
    <source>
        <dbReference type="EnsemblPlants" id="TuG1812G0400002894.01.T04"/>
    </source>
</evidence>
<evidence type="ECO:0000313" key="2">
    <source>
        <dbReference type="Proteomes" id="UP000015106"/>
    </source>
</evidence>
<accession>A0A8R7UAK6</accession>
<reference evidence="2" key="1">
    <citation type="journal article" date="2013" name="Nature">
        <title>Draft genome of the wheat A-genome progenitor Triticum urartu.</title>
        <authorList>
            <person name="Ling H.Q."/>
            <person name="Zhao S."/>
            <person name="Liu D."/>
            <person name="Wang J."/>
            <person name="Sun H."/>
            <person name="Zhang C."/>
            <person name="Fan H."/>
            <person name="Li D."/>
            <person name="Dong L."/>
            <person name="Tao Y."/>
            <person name="Gao C."/>
            <person name="Wu H."/>
            <person name="Li Y."/>
            <person name="Cui Y."/>
            <person name="Guo X."/>
            <person name="Zheng S."/>
            <person name="Wang B."/>
            <person name="Yu K."/>
            <person name="Liang Q."/>
            <person name="Yang W."/>
            <person name="Lou X."/>
            <person name="Chen J."/>
            <person name="Feng M."/>
            <person name="Jian J."/>
            <person name="Zhang X."/>
            <person name="Luo G."/>
            <person name="Jiang Y."/>
            <person name="Liu J."/>
            <person name="Wang Z."/>
            <person name="Sha Y."/>
            <person name="Zhang B."/>
            <person name="Wu H."/>
            <person name="Tang D."/>
            <person name="Shen Q."/>
            <person name="Xue P."/>
            <person name="Zou S."/>
            <person name="Wang X."/>
            <person name="Liu X."/>
            <person name="Wang F."/>
            <person name="Yang Y."/>
            <person name="An X."/>
            <person name="Dong Z."/>
            <person name="Zhang K."/>
            <person name="Zhang X."/>
            <person name="Luo M.C."/>
            <person name="Dvorak J."/>
            <person name="Tong Y."/>
            <person name="Wang J."/>
            <person name="Yang H."/>
            <person name="Li Z."/>
            <person name="Wang D."/>
            <person name="Zhang A."/>
            <person name="Wang J."/>
        </authorList>
    </citation>
    <scope>NUCLEOTIDE SEQUENCE</scope>
    <source>
        <strain evidence="2">cv. G1812</strain>
    </source>
</reference>